<evidence type="ECO:0000256" key="4">
    <source>
        <dbReference type="ARBA" id="ARBA00022691"/>
    </source>
</evidence>
<name>A0A5S6R4Q2_TRIMR</name>
<dbReference type="AlphaFoldDB" id="A0A5S6R4Q2"/>
<keyword evidence="5" id="KW-1185">Reference proteome</keyword>
<dbReference type="CDD" id="cd02440">
    <property type="entry name" value="AdoMet_MTases"/>
    <property type="match status" value="1"/>
</dbReference>
<dbReference type="GO" id="GO:0032259">
    <property type="term" value="P:methylation"/>
    <property type="evidence" value="ECO:0007669"/>
    <property type="project" value="UniProtKB-KW"/>
</dbReference>
<evidence type="ECO:0000256" key="2">
    <source>
        <dbReference type="ARBA" id="ARBA00022603"/>
    </source>
</evidence>
<evidence type="ECO:0000313" key="5">
    <source>
        <dbReference type="Proteomes" id="UP000046395"/>
    </source>
</evidence>
<dbReference type="PROSITE" id="PS51681">
    <property type="entry name" value="SAM_MT_NNMT_PNMT_TEMT"/>
    <property type="match status" value="1"/>
</dbReference>
<dbReference type="SUPFAM" id="SSF53335">
    <property type="entry name" value="S-adenosyl-L-methionine-dependent methyltransferases"/>
    <property type="match status" value="1"/>
</dbReference>
<comment type="similarity">
    <text evidence="1">Belongs to the class I-like SAM-binding methyltransferase superfamily. NNMT/PNMT/TEMT family.</text>
</comment>
<keyword evidence="4" id="KW-0949">S-adenosyl-L-methionine</keyword>
<organism evidence="5 6">
    <name type="scientific">Trichuris muris</name>
    <name type="common">Mouse whipworm</name>
    <dbReference type="NCBI Taxonomy" id="70415"/>
    <lineage>
        <taxon>Eukaryota</taxon>
        <taxon>Metazoa</taxon>
        <taxon>Ecdysozoa</taxon>
        <taxon>Nematoda</taxon>
        <taxon>Enoplea</taxon>
        <taxon>Dorylaimia</taxon>
        <taxon>Trichinellida</taxon>
        <taxon>Trichuridae</taxon>
        <taxon>Trichuris</taxon>
    </lineage>
</organism>
<dbReference type="WBParaSite" id="TMUE_3000014172.1">
    <property type="protein sequence ID" value="TMUE_3000014172.1"/>
    <property type="gene ID" value="WBGene00289512"/>
</dbReference>
<dbReference type="GO" id="GO:0008170">
    <property type="term" value="F:N-methyltransferase activity"/>
    <property type="evidence" value="ECO:0007669"/>
    <property type="project" value="TreeGrafter"/>
</dbReference>
<evidence type="ECO:0000256" key="3">
    <source>
        <dbReference type="ARBA" id="ARBA00022679"/>
    </source>
</evidence>
<evidence type="ECO:0000313" key="6">
    <source>
        <dbReference type="WBParaSite" id="TMUE_3000014172.1"/>
    </source>
</evidence>
<dbReference type="GO" id="GO:0005829">
    <property type="term" value="C:cytosol"/>
    <property type="evidence" value="ECO:0007669"/>
    <property type="project" value="TreeGrafter"/>
</dbReference>
<dbReference type="STRING" id="70415.A0A5S6R4Q2"/>
<dbReference type="Proteomes" id="UP000046395">
    <property type="component" value="Unassembled WGS sequence"/>
</dbReference>
<dbReference type="Pfam" id="PF01234">
    <property type="entry name" value="NNMT_PNMT_TEMT"/>
    <property type="match status" value="2"/>
</dbReference>
<accession>A0A5S6R4Q2</accession>
<keyword evidence="2" id="KW-0489">Methyltransferase</keyword>
<sequence>MNSDGLPTQSGDTMTTLTRDDYKWAFDPYAYLNAFYSSPVDDSAMTMVLSLLPTIAARLPHCQRLLDIGSGPTVHVPVVFRKKVDEIYLSDYLPQNRELLRKWLRNGEPFDWSEIVEAKTKVQSVLDCDVLSPQVIESIDIAMEYSQALSNVIRLLKIGGYLVLGGILSETWYQFGGRRFGCYLLLESELFSVLSQCGMDTREKHLIYYNHCDVFLLITKRIV</sequence>
<protein>
    <submittedName>
        <fullName evidence="6">Methyltransferase type 11 domain-containing protein</fullName>
    </submittedName>
</protein>
<dbReference type="PANTHER" id="PTHR10867:SF17">
    <property type="entry name" value="NICOTINAMIDE N-METHYLTRANSFERASE"/>
    <property type="match status" value="1"/>
</dbReference>
<evidence type="ECO:0000256" key="1">
    <source>
        <dbReference type="ARBA" id="ARBA00007996"/>
    </source>
</evidence>
<proteinExistence type="inferred from homology"/>
<keyword evidence="3" id="KW-0808">Transferase</keyword>
<dbReference type="Gene3D" id="3.40.50.150">
    <property type="entry name" value="Vaccinia Virus protein VP39"/>
    <property type="match status" value="1"/>
</dbReference>
<dbReference type="InterPro" id="IPR000940">
    <property type="entry name" value="NNMT_TEMT_trans"/>
</dbReference>
<dbReference type="InterPro" id="IPR029063">
    <property type="entry name" value="SAM-dependent_MTases_sf"/>
</dbReference>
<reference evidence="6" key="1">
    <citation type="submission" date="2019-12" db="UniProtKB">
        <authorList>
            <consortium name="WormBaseParasite"/>
        </authorList>
    </citation>
    <scope>IDENTIFICATION</scope>
</reference>
<dbReference type="PANTHER" id="PTHR10867">
    <property type="entry name" value="NNMT/PNMT/TEMT FAMILY MEMBER"/>
    <property type="match status" value="1"/>
</dbReference>